<feature type="transmembrane region" description="Helical" evidence="2">
    <location>
        <begin position="6"/>
        <end position="27"/>
    </location>
</feature>
<evidence type="ECO:0000256" key="2">
    <source>
        <dbReference type="SAM" id="Phobius"/>
    </source>
</evidence>
<keyword evidence="2" id="KW-0812">Transmembrane</keyword>
<protein>
    <submittedName>
        <fullName evidence="3">Uncharacterized protein</fullName>
    </submittedName>
</protein>
<feature type="compositionally biased region" description="Polar residues" evidence="1">
    <location>
        <begin position="269"/>
        <end position="278"/>
    </location>
</feature>
<name>A0AAD3D3J9_9STRA</name>
<feature type="transmembrane region" description="Helical" evidence="2">
    <location>
        <begin position="47"/>
        <end position="67"/>
    </location>
</feature>
<evidence type="ECO:0000313" key="3">
    <source>
        <dbReference type="EMBL" id="GFH57084.1"/>
    </source>
</evidence>
<keyword evidence="4" id="KW-1185">Reference proteome</keyword>
<feature type="region of interest" description="Disordered" evidence="1">
    <location>
        <begin position="172"/>
        <end position="210"/>
    </location>
</feature>
<evidence type="ECO:0000256" key="1">
    <source>
        <dbReference type="SAM" id="MobiDB-lite"/>
    </source>
</evidence>
<dbReference type="AlphaFoldDB" id="A0AAD3D3J9"/>
<dbReference type="Proteomes" id="UP001054902">
    <property type="component" value="Unassembled WGS sequence"/>
</dbReference>
<keyword evidence="2" id="KW-1133">Transmembrane helix</keyword>
<feature type="region of interest" description="Disordered" evidence="1">
    <location>
        <begin position="250"/>
        <end position="279"/>
    </location>
</feature>
<comment type="caution">
    <text evidence="3">The sequence shown here is derived from an EMBL/GenBank/DDBJ whole genome shotgun (WGS) entry which is preliminary data.</text>
</comment>
<organism evidence="3 4">
    <name type="scientific">Chaetoceros tenuissimus</name>
    <dbReference type="NCBI Taxonomy" id="426638"/>
    <lineage>
        <taxon>Eukaryota</taxon>
        <taxon>Sar</taxon>
        <taxon>Stramenopiles</taxon>
        <taxon>Ochrophyta</taxon>
        <taxon>Bacillariophyta</taxon>
        <taxon>Coscinodiscophyceae</taxon>
        <taxon>Chaetocerotophycidae</taxon>
        <taxon>Chaetocerotales</taxon>
        <taxon>Chaetocerotaceae</taxon>
        <taxon>Chaetoceros</taxon>
    </lineage>
</organism>
<sequence>MFSNSGNIIAVGMGLGLTHVLTGPVPVNMYSNYPTSFCSSFCFGIKIGIFQTIGLILVISSCSYLILNSQQDYSSSSSSSYYTHISLSIRISKSIEHASQIGLGLYMIFIGLSRFCLALKRMHQQDDDHEEHIMFNADNKKHDTFSSFRNLGLGSSKTNLPRINSMVSINISQHCPDDTDPKDMRDSIFSSSSSDEDEPLAEFEDSNIPNDEMMDKRSLFKQMSNLKLSIRSTQSDEDKVSKRTFAFSRKTSSNDSNHDSFPKKERSMSFVSSTSSNGRKSDFDDFDTYEESQMVIMMKSLLQGIALGIIPLLQIRKFSIAVLFLMFFVLSSIVGIGMFAAGYNLFIKYVPLSRTKVRLRLDMTAGLFSILFGCVWLVSFKTGMFRHMMQYSMPNGYDGF</sequence>
<feature type="transmembrane region" description="Helical" evidence="2">
    <location>
        <begin position="363"/>
        <end position="380"/>
    </location>
</feature>
<feature type="transmembrane region" description="Helical" evidence="2">
    <location>
        <begin position="320"/>
        <end position="343"/>
    </location>
</feature>
<dbReference type="PANTHER" id="PTHR33876:SF4">
    <property type="entry name" value="CHLOROPLAST PROTEIN FOR GROWTH AND FERTILITY 2"/>
    <property type="match status" value="1"/>
</dbReference>
<proteinExistence type="predicted"/>
<evidence type="ECO:0000313" key="4">
    <source>
        <dbReference type="Proteomes" id="UP001054902"/>
    </source>
</evidence>
<feature type="compositionally biased region" description="Basic and acidic residues" evidence="1">
    <location>
        <begin position="175"/>
        <end position="186"/>
    </location>
</feature>
<keyword evidence="2" id="KW-0472">Membrane</keyword>
<dbReference type="PANTHER" id="PTHR33876">
    <property type="entry name" value="UNNAMED PRODUCT"/>
    <property type="match status" value="1"/>
</dbReference>
<dbReference type="InterPro" id="IPR052776">
    <property type="entry name" value="Chloro_ReproSupport/MetalTrans"/>
</dbReference>
<accession>A0AAD3D3J9</accession>
<feature type="compositionally biased region" description="Acidic residues" evidence="1">
    <location>
        <begin position="194"/>
        <end position="205"/>
    </location>
</feature>
<feature type="compositionally biased region" description="Basic and acidic residues" evidence="1">
    <location>
        <begin position="256"/>
        <end position="267"/>
    </location>
</feature>
<reference evidence="3 4" key="1">
    <citation type="journal article" date="2021" name="Sci. Rep.">
        <title>The genome of the diatom Chaetoceros tenuissimus carries an ancient integrated fragment of an extant virus.</title>
        <authorList>
            <person name="Hongo Y."/>
            <person name="Kimura K."/>
            <person name="Takaki Y."/>
            <person name="Yoshida Y."/>
            <person name="Baba S."/>
            <person name="Kobayashi G."/>
            <person name="Nagasaki K."/>
            <person name="Hano T."/>
            <person name="Tomaru Y."/>
        </authorList>
    </citation>
    <scope>NUCLEOTIDE SEQUENCE [LARGE SCALE GENOMIC DNA]</scope>
    <source>
        <strain evidence="3 4">NIES-3715</strain>
    </source>
</reference>
<gene>
    <name evidence="3" type="ORF">CTEN210_13560</name>
</gene>
<dbReference type="EMBL" id="BLLK01000057">
    <property type="protein sequence ID" value="GFH57084.1"/>
    <property type="molecule type" value="Genomic_DNA"/>
</dbReference>